<keyword evidence="1" id="KW-0812">Transmembrane</keyword>
<gene>
    <name evidence="3" type="ORF">ACFQ3N_14095</name>
</gene>
<dbReference type="Pfam" id="PF13038">
    <property type="entry name" value="DUF3899"/>
    <property type="match status" value="1"/>
</dbReference>
<comment type="caution">
    <text evidence="3">The sequence shown here is derived from an EMBL/GenBank/DDBJ whole genome shotgun (WGS) entry which is preliminary data.</text>
</comment>
<evidence type="ECO:0000313" key="4">
    <source>
        <dbReference type="Proteomes" id="UP001597040"/>
    </source>
</evidence>
<feature type="transmembrane region" description="Helical" evidence="1">
    <location>
        <begin position="5"/>
        <end position="24"/>
    </location>
</feature>
<keyword evidence="4" id="KW-1185">Reference proteome</keyword>
<sequence length="122" mass="13822">MFHKILMATSATILFSFFLSFFLYNSINLIAWENSLFYSSLLLTIVGGTMTILQGGFFNGIVKSFKQFFQKANPVEIVLDDIEGKREYVNPYKITFTLALPFLLTGIMLLVISIILSWSVST</sequence>
<keyword evidence="1" id="KW-1133">Transmembrane helix</keyword>
<dbReference type="Proteomes" id="UP001597040">
    <property type="component" value="Unassembled WGS sequence"/>
</dbReference>
<feature type="domain" description="DUF3899" evidence="2">
    <location>
        <begin position="34"/>
        <end position="117"/>
    </location>
</feature>
<dbReference type="EMBL" id="JBHTKJ010000038">
    <property type="protein sequence ID" value="MFD1039517.1"/>
    <property type="molecule type" value="Genomic_DNA"/>
</dbReference>
<accession>A0ABW3LPE1</accession>
<protein>
    <submittedName>
        <fullName evidence="3">DUF3899 domain-containing protein</fullName>
    </submittedName>
</protein>
<organism evidence="3 4">
    <name type="scientific">Virgibacillus byunsanensis</name>
    <dbReference type="NCBI Taxonomy" id="570945"/>
    <lineage>
        <taxon>Bacteria</taxon>
        <taxon>Bacillati</taxon>
        <taxon>Bacillota</taxon>
        <taxon>Bacilli</taxon>
        <taxon>Bacillales</taxon>
        <taxon>Bacillaceae</taxon>
        <taxon>Virgibacillus</taxon>
    </lineage>
</organism>
<feature type="transmembrane region" description="Helical" evidence="1">
    <location>
        <begin position="36"/>
        <end position="62"/>
    </location>
</feature>
<proteinExistence type="predicted"/>
<evidence type="ECO:0000313" key="3">
    <source>
        <dbReference type="EMBL" id="MFD1039517.1"/>
    </source>
</evidence>
<evidence type="ECO:0000259" key="2">
    <source>
        <dbReference type="Pfam" id="PF13038"/>
    </source>
</evidence>
<evidence type="ECO:0000256" key="1">
    <source>
        <dbReference type="SAM" id="Phobius"/>
    </source>
</evidence>
<keyword evidence="1" id="KW-0472">Membrane</keyword>
<name>A0ABW3LPE1_9BACI</name>
<reference evidence="4" key="1">
    <citation type="journal article" date="2019" name="Int. J. Syst. Evol. Microbiol.">
        <title>The Global Catalogue of Microorganisms (GCM) 10K type strain sequencing project: providing services to taxonomists for standard genome sequencing and annotation.</title>
        <authorList>
            <consortium name="The Broad Institute Genomics Platform"/>
            <consortium name="The Broad Institute Genome Sequencing Center for Infectious Disease"/>
            <person name="Wu L."/>
            <person name="Ma J."/>
        </authorList>
    </citation>
    <scope>NUCLEOTIDE SEQUENCE [LARGE SCALE GENOMIC DNA]</scope>
    <source>
        <strain evidence="4">CCUG 56754</strain>
    </source>
</reference>
<dbReference type="RefSeq" id="WP_390363177.1">
    <property type="nucleotide sequence ID" value="NZ_JBHTKJ010000038.1"/>
</dbReference>
<dbReference type="InterPro" id="IPR025007">
    <property type="entry name" value="DUF3899"/>
</dbReference>
<feature type="transmembrane region" description="Helical" evidence="1">
    <location>
        <begin position="94"/>
        <end position="120"/>
    </location>
</feature>